<keyword evidence="1" id="KW-0479">Metal-binding</keyword>
<evidence type="ECO:0000256" key="4">
    <source>
        <dbReference type="ARBA" id="ARBA00022833"/>
    </source>
</evidence>
<dbReference type="Pfam" id="PF00096">
    <property type="entry name" value="zf-C2H2"/>
    <property type="match status" value="2"/>
</dbReference>
<keyword evidence="9" id="KW-1185">Reference proteome</keyword>
<dbReference type="STRING" id="448386.A0A2V3J387"/>
<dbReference type="GO" id="GO:0000981">
    <property type="term" value="F:DNA-binding transcription factor activity, RNA polymerase II-specific"/>
    <property type="evidence" value="ECO:0007669"/>
    <property type="project" value="TreeGrafter"/>
</dbReference>
<protein>
    <submittedName>
        <fullName evidence="8">Telomere zinc finger-associated protein</fullName>
    </submittedName>
</protein>
<evidence type="ECO:0000256" key="1">
    <source>
        <dbReference type="ARBA" id="ARBA00022723"/>
    </source>
</evidence>
<feature type="domain" description="C2H2-type" evidence="7">
    <location>
        <begin position="367"/>
        <end position="394"/>
    </location>
</feature>
<dbReference type="PANTHER" id="PTHR24409">
    <property type="entry name" value="ZINC FINGER PROTEIN 142"/>
    <property type="match status" value="1"/>
</dbReference>
<accession>A0A2V3J387</accession>
<dbReference type="PROSITE" id="PS50157">
    <property type="entry name" value="ZINC_FINGER_C2H2_2"/>
    <property type="match status" value="3"/>
</dbReference>
<dbReference type="SMART" id="SM00355">
    <property type="entry name" value="ZnF_C2H2"/>
    <property type="match status" value="5"/>
</dbReference>
<organism evidence="8 9">
    <name type="scientific">Gracilariopsis chorda</name>
    <dbReference type="NCBI Taxonomy" id="448386"/>
    <lineage>
        <taxon>Eukaryota</taxon>
        <taxon>Rhodophyta</taxon>
        <taxon>Florideophyceae</taxon>
        <taxon>Rhodymeniophycidae</taxon>
        <taxon>Gracilariales</taxon>
        <taxon>Gracilariaceae</taxon>
        <taxon>Gracilariopsis</taxon>
    </lineage>
</organism>
<dbReference type="GO" id="GO:0000977">
    <property type="term" value="F:RNA polymerase II transcription regulatory region sequence-specific DNA binding"/>
    <property type="evidence" value="ECO:0007669"/>
    <property type="project" value="TreeGrafter"/>
</dbReference>
<evidence type="ECO:0000256" key="3">
    <source>
        <dbReference type="ARBA" id="ARBA00022771"/>
    </source>
</evidence>
<feature type="compositionally biased region" description="Polar residues" evidence="6">
    <location>
        <begin position="110"/>
        <end position="123"/>
    </location>
</feature>
<keyword evidence="3 5" id="KW-0863">Zinc-finger</keyword>
<reference evidence="8 9" key="1">
    <citation type="journal article" date="2018" name="Mol. Biol. Evol.">
        <title>Analysis of the draft genome of the red seaweed Gracilariopsis chorda provides insights into genome size evolution in Rhodophyta.</title>
        <authorList>
            <person name="Lee J."/>
            <person name="Yang E.C."/>
            <person name="Graf L."/>
            <person name="Yang J.H."/>
            <person name="Qiu H."/>
            <person name="Zel Zion U."/>
            <person name="Chan C.X."/>
            <person name="Stephens T.G."/>
            <person name="Weber A.P.M."/>
            <person name="Boo G.H."/>
            <person name="Boo S.M."/>
            <person name="Kim K.M."/>
            <person name="Shin Y."/>
            <person name="Jung M."/>
            <person name="Lee S.J."/>
            <person name="Yim H.S."/>
            <person name="Lee J.H."/>
            <person name="Bhattacharya D."/>
            <person name="Yoon H.S."/>
        </authorList>
    </citation>
    <scope>NUCLEOTIDE SEQUENCE [LARGE SCALE GENOMIC DNA]</scope>
    <source>
        <strain evidence="8 9">SKKU-2015</strain>
        <tissue evidence="8">Whole body</tissue>
    </source>
</reference>
<evidence type="ECO:0000256" key="5">
    <source>
        <dbReference type="PROSITE-ProRule" id="PRU00042"/>
    </source>
</evidence>
<dbReference type="PANTHER" id="PTHR24409:SF418">
    <property type="entry name" value="SI:CH73-221F6.1"/>
    <property type="match status" value="1"/>
</dbReference>
<feature type="domain" description="C2H2-type" evidence="7">
    <location>
        <begin position="277"/>
        <end position="304"/>
    </location>
</feature>
<name>A0A2V3J387_9FLOR</name>
<proteinExistence type="predicted"/>
<keyword evidence="4" id="KW-0862">Zinc</keyword>
<dbReference type="SUPFAM" id="SSF57667">
    <property type="entry name" value="beta-beta-alpha zinc fingers"/>
    <property type="match status" value="1"/>
</dbReference>
<dbReference type="Proteomes" id="UP000247409">
    <property type="component" value="Unassembled WGS sequence"/>
</dbReference>
<feature type="region of interest" description="Disordered" evidence="6">
    <location>
        <begin position="60"/>
        <end position="219"/>
    </location>
</feature>
<dbReference type="GO" id="GO:0008270">
    <property type="term" value="F:zinc ion binding"/>
    <property type="evidence" value="ECO:0007669"/>
    <property type="project" value="UniProtKB-KW"/>
</dbReference>
<sequence length="394" mass="42513">MSSQTKSQGSSNPRGSSANSTERKKRSRDSVNQILLNLDADCSGIPASVEAARAHQIVHPSLLRFPGEASERSQPPTGMTPSGGAGAAGPSRARRTQHSCPSVAGPSTVGWPQQQRASSNIGGPSTAGWPKEQRASSSFGGPFTPGQPPQQSTSSSLAGPSTAGWSQRGSSNIAGPSTATRSQQQRASSNVAVPSMPGAVEPESKAGMSSSGTEAGERERKKRRFDECLKCLRKFNSQAEAKRHQKTCPTSYNCTVCNYSTPYKKLIERHQAKHADTRCSICDRTFASREALAAHHVDHHGSKMPMFACRHCGRQYERKISLQSHIRCNHPHSGQVGCPHCFLSFFNQRGLDVHISKKHPTPKLEKYACEICGREYSSKGAMMEHVRHSHGGTS</sequence>
<feature type="compositionally biased region" description="Polar residues" evidence="6">
    <location>
        <begin position="157"/>
        <end position="192"/>
    </location>
</feature>
<feature type="compositionally biased region" description="Polar residues" evidence="6">
    <location>
        <begin position="1"/>
        <end position="20"/>
    </location>
</feature>
<gene>
    <name evidence="8" type="ORF">BWQ96_02386</name>
</gene>
<dbReference type="AlphaFoldDB" id="A0A2V3J387"/>
<evidence type="ECO:0000256" key="2">
    <source>
        <dbReference type="ARBA" id="ARBA00022737"/>
    </source>
</evidence>
<evidence type="ECO:0000313" key="9">
    <source>
        <dbReference type="Proteomes" id="UP000247409"/>
    </source>
</evidence>
<dbReference type="PROSITE" id="PS00028">
    <property type="entry name" value="ZINC_FINGER_C2H2_1"/>
    <property type="match status" value="3"/>
</dbReference>
<dbReference type="InterPro" id="IPR013087">
    <property type="entry name" value="Znf_C2H2_type"/>
</dbReference>
<feature type="region of interest" description="Disordered" evidence="6">
    <location>
        <begin position="1"/>
        <end position="30"/>
    </location>
</feature>
<feature type="domain" description="C2H2-type" evidence="7">
    <location>
        <begin position="307"/>
        <end position="337"/>
    </location>
</feature>
<keyword evidence="2" id="KW-0677">Repeat</keyword>
<dbReference type="Gene3D" id="3.30.160.60">
    <property type="entry name" value="Classic Zinc Finger"/>
    <property type="match status" value="2"/>
</dbReference>
<evidence type="ECO:0000259" key="7">
    <source>
        <dbReference type="PROSITE" id="PS50157"/>
    </source>
</evidence>
<feature type="compositionally biased region" description="Low complexity" evidence="6">
    <location>
        <begin position="136"/>
        <end position="156"/>
    </location>
</feature>
<comment type="caution">
    <text evidence="8">The sequence shown here is derived from an EMBL/GenBank/DDBJ whole genome shotgun (WGS) entry which is preliminary data.</text>
</comment>
<dbReference type="OrthoDB" id="1405595at2759"/>
<dbReference type="GO" id="GO:0005634">
    <property type="term" value="C:nucleus"/>
    <property type="evidence" value="ECO:0007669"/>
    <property type="project" value="TreeGrafter"/>
</dbReference>
<dbReference type="InterPro" id="IPR036236">
    <property type="entry name" value="Znf_C2H2_sf"/>
</dbReference>
<dbReference type="EMBL" id="NBIV01000019">
    <property type="protein sequence ID" value="PXF47850.1"/>
    <property type="molecule type" value="Genomic_DNA"/>
</dbReference>
<evidence type="ECO:0000256" key="6">
    <source>
        <dbReference type="SAM" id="MobiDB-lite"/>
    </source>
</evidence>
<evidence type="ECO:0000313" key="8">
    <source>
        <dbReference type="EMBL" id="PXF47850.1"/>
    </source>
</evidence>